<evidence type="ECO:0000256" key="1">
    <source>
        <dbReference type="SAM" id="MobiDB-lite"/>
    </source>
</evidence>
<dbReference type="EMBL" id="VXAA01002705">
    <property type="protein sequence ID" value="NXI65968.1"/>
    <property type="molecule type" value="Genomic_DNA"/>
</dbReference>
<reference evidence="2 3" key="1">
    <citation type="submission" date="2019-09" db="EMBL/GenBank/DDBJ databases">
        <title>Bird 10,000 Genomes (B10K) Project - Family phase.</title>
        <authorList>
            <person name="Zhang G."/>
        </authorList>
    </citation>
    <scope>NUCLEOTIDE SEQUENCE [LARGE SCALE GENOMIC DNA]</scope>
    <source>
        <strain evidence="2">B10K-DU-001-57</strain>
        <tissue evidence="2">Muscle</tissue>
    </source>
</reference>
<keyword evidence="3" id="KW-1185">Reference proteome</keyword>
<feature type="compositionally biased region" description="Pro residues" evidence="1">
    <location>
        <begin position="131"/>
        <end position="140"/>
    </location>
</feature>
<organism evidence="2 3">
    <name type="scientific">Anseranas semipalmata</name>
    <name type="common">Magpie goose</name>
    <name type="synonym">Anas semipalmata</name>
    <dbReference type="NCBI Taxonomy" id="8851"/>
    <lineage>
        <taxon>Eukaryota</taxon>
        <taxon>Metazoa</taxon>
        <taxon>Chordata</taxon>
        <taxon>Craniata</taxon>
        <taxon>Vertebrata</taxon>
        <taxon>Euteleostomi</taxon>
        <taxon>Archelosauria</taxon>
        <taxon>Archosauria</taxon>
        <taxon>Dinosauria</taxon>
        <taxon>Saurischia</taxon>
        <taxon>Theropoda</taxon>
        <taxon>Coelurosauria</taxon>
        <taxon>Aves</taxon>
        <taxon>Neognathae</taxon>
        <taxon>Galloanserae</taxon>
        <taxon>Anseriformes</taxon>
        <taxon>Anseranatidae</taxon>
        <taxon>Anseranas</taxon>
    </lineage>
</organism>
<feature type="region of interest" description="Disordered" evidence="1">
    <location>
        <begin position="33"/>
        <end position="140"/>
    </location>
</feature>
<dbReference type="Proteomes" id="UP000567872">
    <property type="component" value="Unassembled WGS sequence"/>
</dbReference>
<protein>
    <submittedName>
        <fullName evidence="2">MY18B protein</fullName>
    </submittedName>
</protein>
<feature type="non-terminal residue" evidence="2">
    <location>
        <position position="1"/>
    </location>
</feature>
<feature type="non-terminal residue" evidence="2">
    <location>
        <position position="140"/>
    </location>
</feature>
<comment type="caution">
    <text evidence="2">The sequence shown here is derived from an EMBL/GenBank/DDBJ whole genome shotgun (WGS) entry which is preliminary data.</text>
</comment>
<feature type="region of interest" description="Disordered" evidence="1">
    <location>
        <begin position="1"/>
        <end position="20"/>
    </location>
</feature>
<name>A0A7K9UZL2_ANSSE</name>
<sequence>KQIREEDRSPPPSAPPLLLSVIPGGFIKQLVRETEKESKEARLKKKAKADVKEDVREDSGARTREPPATRGAAASKGQPLQNGLHVEGQGGEGAPAPPHTALPPGRAAPGLSPSKAPAPTPSPTAAAPRPAETPHPGAPE</sequence>
<accession>A0A7K9UZL2</accession>
<feature type="compositionally biased region" description="Basic and acidic residues" evidence="1">
    <location>
        <begin position="48"/>
        <end position="67"/>
    </location>
</feature>
<proteinExistence type="predicted"/>
<dbReference type="OrthoDB" id="2505895at2759"/>
<gene>
    <name evidence="2" type="primary">Myo18b_1</name>
    <name evidence="2" type="ORF">ANSSEM_R01624</name>
</gene>
<evidence type="ECO:0000313" key="2">
    <source>
        <dbReference type="EMBL" id="NXI65968.1"/>
    </source>
</evidence>
<evidence type="ECO:0000313" key="3">
    <source>
        <dbReference type="Proteomes" id="UP000567872"/>
    </source>
</evidence>
<dbReference type="AlphaFoldDB" id="A0A7K9UZL2"/>